<keyword evidence="1" id="KW-0732">Signal</keyword>
<name>A0A553N8I8_TIGCA</name>
<proteinExistence type="predicted"/>
<dbReference type="EMBL" id="VCGU01000459">
    <property type="protein sequence ID" value="TRY61748.1"/>
    <property type="molecule type" value="Genomic_DNA"/>
</dbReference>
<feature type="signal peptide" evidence="1">
    <location>
        <begin position="1"/>
        <end position="19"/>
    </location>
</feature>
<evidence type="ECO:0000313" key="2">
    <source>
        <dbReference type="EMBL" id="TRY61748.1"/>
    </source>
</evidence>
<gene>
    <name evidence="2" type="ORF">TCAL_09259</name>
</gene>
<evidence type="ECO:0000256" key="1">
    <source>
        <dbReference type="SAM" id="SignalP"/>
    </source>
</evidence>
<accession>A0A553N8I8</accession>
<sequence>MKAFTCLIAVAIMASGAWAQSEECPFGPGSCPVTLDNVVDVFFHDVADYNSCQRECKLIDECNFFTMFAVVGEPLNHRKCFLFKSCDTLENCDHDGCITGPQDPPLDDCIGDSYTCETELGNIVDVYYFDEADDFSCRHQCELLDDCCWFTQFSITDHPSVKHKCFLFQNCEYHEPCIDCETEKVCDA</sequence>
<dbReference type="AlphaFoldDB" id="A0A553N8I8"/>
<protein>
    <recommendedName>
        <fullName evidence="4">Apple domain-containing protein</fullName>
    </recommendedName>
</protein>
<reference evidence="2 3" key="1">
    <citation type="journal article" date="2018" name="Nat. Ecol. Evol.">
        <title>Genomic signatures of mitonuclear coevolution across populations of Tigriopus californicus.</title>
        <authorList>
            <person name="Barreto F.S."/>
            <person name="Watson E.T."/>
            <person name="Lima T.G."/>
            <person name="Willett C.S."/>
            <person name="Edmands S."/>
            <person name="Li W."/>
            <person name="Burton R.S."/>
        </authorList>
    </citation>
    <scope>NUCLEOTIDE SEQUENCE [LARGE SCALE GENOMIC DNA]</scope>
    <source>
        <strain evidence="2 3">San Diego</strain>
    </source>
</reference>
<keyword evidence="3" id="KW-1185">Reference proteome</keyword>
<feature type="chain" id="PRO_5021887002" description="Apple domain-containing protein" evidence="1">
    <location>
        <begin position="20"/>
        <end position="188"/>
    </location>
</feature>
<dbReference type="SUPFAM" id="SSF57414">
    <property type="entry name" value="Hairpin loop containing domain-like"/>
    <property type="match status" value="1"/>
</dbReference>
<evidence type="ECO:0008006" key="4">
    <source>
        <dbReference type="Google" id="ProtNLM"/>
    </source>
</evidence>
<comment type="caution">
    <text evidence="2">The sequence shown here is derived from an EMBL/GenBank/DDBJ whole genome shotgun (WGS) entry which is preliminary data.</text>
</comment>
<dbReference type="Gene3D" id="3.50.4.10">
    <property type="entry name" value="Hepatocyte Growth Factor"/>
    <property type="match status" value="1"/>
</dbReference>
<evidence type="ECO:0000313" key="3">
    <source>
        <dbReference type="Proteomes" id="UP000318571"/>
    </source>
</evidence>
<dbReference type="Proteomes" id="UP000318571">
    <property type="component" value="Chromosome 8"/>
</dbReference>
<organism evidence="2 3">
    <name type="scientific">Tigriopus californicus</name>
    <name type="common">Marine copepod</name>
    <dbReference type="NCBI Taxonomy" id="6832"/>
    <lineage>
        <taxon>Eukaryota</taxon>
        <taxon>Metazoa</taxon>
        <taxon>Ecdysozoa</taxon>
        <taxon>Arthropoda</taxon>
        <taxon>Crustacea</taxon>
        <taxon>Multicrustacea</taxon>
        <taxon>Hexanauplia</taxon>
        <taxon>Copepoda</taxon>
        <taxon>Harpacticoida</taxon>
        <taxon>Harpacticidae</taxon>
        <taxon>Tigriopus</taxon>
    </lineage>
</organism>